<name>A0A9P4GZG9_9PLEO</name>
<dbReference type="Gene3D" id="1.25.40.10">
    <property type="entry name" value="Tetratricopeptide repeat domain"/>
    <property type="match status" value="1"/>
</dbReference>
<organism evidence="1 2">
    <name type="scientific">Setomelanomma holmii</name>
    <dbReference type="NCBI Taxonomy" id="210430"/>
    <lineage>
        <taxon>Eukaryota</taxon>
        <taxon>Fungi</taxon>
        <taxon>Dikarya</taxon>
        <taxon>Ascomycota</taxon>
        <taxon>Pezizomycotina</taxon>
        <taxon>Dothideomycetes</taxon>
        <taxon>Pleosporomycetidae</taxon>
        <taxon>Pleosporales</taxon>
        <taxon>Pleosporineae</taxon>
        <taxon>Phaeosphaeriaceae</taxon>
        <taxon>Setomelanomma</taxon>
    </lineage>
</organism>
<dbReference type="OrthoDB" id="3788792at2759"/>
<dbReference type="EMBL" id="ML978315">
    <property type="protein sequence ID" value="KAF2023976.1"/>
    <property type="molecule type" value="Genomic_DNA"/>
</dbReference>
<gene>
    <name evidence="1" type="ORF">EK21DRAFT_79747</name>
</gene>
<protein>
    <submittedName>
        <fullName evidence="1">Uncharacterized protein</fullName>
    </submittedName>
</protein>
<dbReference type="AlphaFoldDB" id="A0A9P4GZG9"/>
<accession>A0A9P4GZG9</accession>
<keyword evidence="2" id="KW-1185">Reference proteome</keyword>
<comment type="caution">
    <text evidence="1">The sequence shown here is derived from an EMBL/GenBank/DDBJ whole genome shotgun (WGS) entry which is preliminary data.</text>
</comment>
<proteinExistence type="predicted"/>
<sequence>LQAEAVYQRSVLFRLRGDVASSNRLLEDFLDHADMATHITEKKLDVVWSQIYSAGKILKGQGRFEYACEIYNKCLQTPNLRDSKKRLVLSHFVDTYVELHYLRRNSTHPPHAENLLDTASKMIKTEIERLRIRRNQFVAAERILREVSSIYETLAEPDIIDRLGHIRAYMALARISPLEEAESYWLNALSLGRKYYPLEEEVFTVAIIHLFLCITRLQLNDLDGGKAAFDYAARICLTSSPHYLIPGAGTYLFEEAQNRIESLAGWRLPRHE</sequence>
<evidence type="ECO:0000313" key="2">
    <source>
        <dbReference type="Proteomes" id="UP000799777"/>
    </source>
</evidence>
<feature type="non-terminal residue" evidence="1">
    <location>
        <position position="1"/>
    </location>
</feature>
<dbReference type="InterPro" id="IPR011990">
    <property type="entry name" value="TPR-like_helical_dom_sf"/>
</dbReference>
<reference evidence="1" key="1">
    <citation type="journal article" date="2020" name="Stud. Mycol.">
        <title>101 Dothideomycetes genomes: a test case for predicting lifestyles and emergence of pathogens.</title>
        <authorList>
            <person name="Haridas S."/>
            <person name="Albert R."/>
            <person name="Binder M."/>
            <person name="Bloem J."/>
            <person name="Labutti K."/>
            <person name="Salamov A."/>
            <person name="Andreopoulos B."/>
            <person name="Baker S."/>
            <person name="Barry K."/>
            <person name="Bills G."/>
            <person name="Bluhm B."/>
            <person name="Cannon C."/>
            <person name="Castanera R."/>
            <person name="Culley D."/>
            <person name="Daum C."/>
            <person name="Ezra D."/>
            <person name="Gonzalez J."/>
            <person name="Henrissat B."/>
            <person name="Kuo A."/>
            <person name="Liang C."/>
            <person name="Lipzen A."/>
            <person name="Lutzoni F."/>
            <person name="Magnuson J."/>
            <person name="Mondo S."/>
            <person name="Nolan M."/>
            <person name="Ohm R."/>
            <person name="Pangilinan J."/>
            <person name="Park H.-J."/>
            <person name="Ramirez L."/>
            <person name="Alfaro M."/>
            <person name="Sun H."/>
            <person name="Tritt A."/>
            <person name="Yoshinaga Y."/>
            <person name="Zwiers L.-H."/>
            <person name="Turgeon B."/>
            <person name="Goodwin S."/>
            <person name="Spatafora J."/>
            <person name="Crous P."/>
            <person name="Grigoriev I."/>
        </authorList>
    </citation>
    <scope>NUCLEOTIDE SEQUENCE</scope>
    <source>
        <strain evidence="1">CBS 110217</strain>
    </source>
</reference>
<evidence type="ECO:0000313" key="1">
    <source>
        <dbReference type="EMBL" id="KAF2023976.1"/>
    </source>
</evidence>
<dbReference type="Proteomes" id="UP000799777">
    <property type="component" value="Unassembled WGS sequence"/>
</dbReference>
<dbReference type="SUPFAM" id="SSF48452">
    <property type="entry name" value="TPR-like"/>
    <property type="match status" value="1"/>
</dbReference>